<dbReference type="HOGENOM" id="CLU_939808_0_0_11"/>
<keyword evidence="2" id="KW-1133">Transmembrane helix</keyword>
<gene>
    <name evidence="3" type="ORF">TU94_24250</name>
</gene>
<feature type="transmembrane region" description="Helical" evidence="2">
    <location>
        <begin position="210"/>
        <end position="227"/>
    </location>
</feature>
<dbReference type="RefSeq" id="WP_052808677.1">
    <property type="nucleotide sequence ID" value="NZ_CP010849.1"/>
</dbReference>
<dbReference type="OrthoDB" id="4335487at2"/>
<dbReference type="Proteomes" id="UP000032234">
    <property type="component" value="Chromosome"/>
</dbReference>
<dbReference type="KEGG" id="scw:TU94_24250"/>
<keyword evidence="4" id="KW-1185">Reference proteome</keyword>
<feature type="transmembrane region" description="Helical" evidence="2">
    <location>
        <begin position="88"/>
        <end position="109"/>
    </location>
</feature>
<organism evidence="3 4">
    <name type="scientific">Streptomyces cyaneogriseus subsp. noncyanogenus</name>
    <dbReference type="NCBI Taxonomy" id="477245"/>
    <lineage>
        <taxon>Bacteria</taxon>
        <taxon>Bacillati</taxon>
        <taxon>Actinomycetota</taxon>
        <taxon>Actinomycetes</taxon>
        <taxon>Kitasatosporales</taxon>
        <taxon>Streptomycetaceae</taxon>
        <taxon>Streptomyces</taxon>
    </lineage>
</organism>
<feature type="transmembrane region" description="Helical" evidence="2">
    <location>
        <begin position="233"/>
        <end position="250"/>
    </location>
</feature>
<sequence>MVENAKEPLPVSGHALAADSRLGNAVREFGSAYGYDYFDDDTVRRLLAEHEASLRRTARGGAVWAASLAGTVGLAWLLWAVLGKPENPVPAVAPPAVLLALAVAGFVRVHRQARRKLRHPFLEGYRHVLAAALAHGAPVAYVPAWLTGRGGGAVEAAPLPPYTAPPGGPAPVRRPRSAAGAGAAAPVPPKPAAVAEYERIAERGGWHDEAGWILIGAGAAGVVYAVVEDVPVAFAAAVLAVLGVWAWVAGHRLGKRQRELSAQARRYVARLAEAQAAGAVVPELSPPLRKFVDARL</sequence>
<keyword evidence="2" id="KW-0472">Membrane</keyword>
<protein>
    <submittedName>
        <fullName evidence="3">Uncharacterized protein</fullName>
    </submittedName>
</protein>
<dbReference type="PATRIC" id="fig|477245.3.peg.5121"/>
<dbReference type="AlphaFoldDB" id="A0A0C5G760"/>
<feature type="transmembrane region" description="Helical" evidence="2">
    <location>
        <begin position="62"/>
        <end position="82"/>
    </location>
</feature>
<name>A0A0C5G760_9ACTN</name>
<evidence type="ECO:0000313" key="3">
    <source>
        <dbReference type="EMBL" id="AJP04119.1"/>
    </source>
</evidence>
<dbReference type="EMBL" id="CP010849">
    <property type="protein sequence ID" value="AJP04119.1"/>
    <property type="molecule type" value="Genomic_DNA"/>
</dbReference>
<evidence type="ECO:0000256" key="2">
    <source>
        <dbReference type="SAM" id="Phobius"/>
    </source>
</evidence>
<reference evidence="3 4" key="1">
    <citation type="submission" date="2015-02" db="EMBL/GenBank/DDBJ databases">
        <title>Genome sequence of thermotolerant Streptomyces cyaneogriseus subsp. Noncyanogenus NMWT1, the producer of nematocidal antibiotics nemadectin.</title>
        <authorList>
            <person name="Wang H."/>
            <person name="Li C."/>
            <person name="Xiang W."/>
            <person name="Wang X."/>
        </authorList>
    </citation>
    <scope>NUCLEOTIDE SEQUENCE [LARGE SCALE GENOMIC DNA]</scope>
    <source>
        <strain evidence="3 4">NMWT 1</strain>
    </source>
</reference>
<dbReference type="STRING" id="477245.TU94_24250"/>
<accession>A0A0C5G760</accession>
<feature type="region of interest" description="Disordered" evidence="1">
    <location>
        <begin position="165"/>
        <end position="187"/>
    </location>
</feature>
<evidence type="ECO:0000256" key="1">
    <source>
        <dbReference type="SAM" id="MobiDB-lite"/>
    </source>
</evidence>
<evidence type="ECO:0000313" key="4">
    <source>
        <dbReference type="Proteomes" id="UP000032234"/>
    </source>
</evidence>
<proteinExistence type="predicted"/>
<keyword evidence="2" id="KW-0812">Transmembrane</keyword>